<dbReference type="Proteomes" id="UP000680866">
    <property type="component" value="Chromosome"/>
</dbReference>
<keyword evidence="4" id="KW-1185">Reference proteome</keyword>
<dbReference type="AlphaFoldDB" id="A0A810N947"/>
<dbReference type="EMBL" id="AP023359">
    <property type="protein sequence ID" value="BCJ69570.1"/>
    <property type="molecule type" value="Genomic_DNA"/>
</dbReference>
<proteinExistence type="predicted"/>
<name>A0A810N947_9ACTN</name>
<evidence type="ECO:0000313" key="3">
    <source>
        <dbReference type="EMBL" id="BCJ69570.1"/>
    </source>
</evidence>
<sequence>MNVATKTWGLSGPEFLLIYCVLAVVLVMLAVLHRHHLLAGRGRVSANDLTAQQVAYLNGQARLAVYSALAVLRSAGAVKVGPAPDRYLLTNGPPPAGSSPLDLVVHRAAGQRLSTRELAADGAVATELTRLRGTLEQLGLLPTADVVRVMRGWLLALAGVLILGLVRLSWGIADGKPVLYLAGVLISLFVAMVLLHRRWRRPRPTRSGEQTLAVLHGGYAHLQPANNPSWAVYGAAGAAMGVALFGPYALWTADPEFAGEAGIARSLAIAQSGGLLAGTGPSSTHGGYSSGSWGGGSTAGASCGSGSASSSGGSASSGGGCGG</sequence>
<feature type="region of interest" description="Disordered" evidence="1">
    <location>
        <begin position="304"/>
        <end position="323"/>
    </location>
</feature>
<feature type="transmembrane region" description="Helical" evidence="2">
    <location>
        <begin position="178"/>
        <end position="196"/>
    </location>
</feature>
<keyword evidence="2" id="KW-1133">Transmembrane helix</keyword>
<organism evidence="3 4">
    <name type="scientific">Polymorphospora rubra</name>
    <dbReference type="NCBI Taxonomy" id="338584"/>
    <lineage>
        <taxon>Bacteria</taxon>
        <taxon>Bacillati</taxon>
        <taxon>Actinomycetota</taxon>
        <taxon>Actinomycetes</taxon>
        <taxon>Micromonosporales</taxon>
        <taxon>Micromonosporaceae</taxon>
        <taxon>Polymorphospora</taxon>
    </lineage>
</organism>
<keyword evidence="2" id="KW-0472">Membrane</keyword>
<gene>
    <name evidence="3" type="ORF">Prubr_65910</name>
</gene>
<protein>
    <recommendedName>
        <fullName evidence="5">TIGR04222 domain-containing membrane protein</fullName>
    </recommendedName>
</protein>
<evidence type="ECO:0000313" key="4">
    <source>
        <dbReference type="Proteomes" id="UP000680866"/>
    </source>
</evidence>
<accession>A0A810N947</accession>
<evidence type="ECO:0000256" key="1">
    <source>
        <dbReference type="SAM" id="MobiDB-lite"/>
    </source>
</evidence>
<keyword evidence="2" id="KW-0812">Transmembrane</keyword>
<evidence type="ECO:0000256" key="2">
    <source>
        <dbReference type="SAM" id="Phobius"/>
    </source>
</evidence>
<dbReference type="NCBIfam" id="TIGR04222">
    <property type="entry name" value="near_uncomplex"/>
    <property type="match status" value="1"/>
</dbReference>
<feature type="compositionally biased region" description="Low complexity" evidence="1">
    <location>
        <begin position="304"/>
        <end position="314"/>
    </location>
</feature>
<evidence type="ECO:0008006" key="5">
    <source>
        <dbReference type="Google" id="ProtNLM"/>
    </source>
</evidence>
<feature type="transmembrane region" description="Helical" evidence="2">
    <location>
        <begin position="153"/>
        <end position="172"/>
    </location>
</feature>
<reference evidence="3" key="1">
    <citation type="submission" date="2020-08" db="EMBL/GenBank/DDBJ databases">
        <title>Whole genome shotgun sequence of Polymorphospora rubra NBRC 101157.</title>
        <authorList>
            <person name="Komaki H."/>
            <person name="Tamura T."/>
        </authorList>
    </citation>
    <scope>NUCLEOTIDE SEQUENCE</scope>
    <source>
        <strain evidence="3">NBRC 101157</strain>
    </source>
</reference>
<feature type="transmembrane region" description="Helical" evidence="2">
    <location>
        <begin position="15"/>
        <end position="33"/>
    </location>
</feature>
<dbReference type="KEGG" id="pry:Prubr_65910"/>
<dbReference type="InterPro" id="IPR026467">
    <property type="entry name" value="Ser/Gly_Cys_C_dom"/>
</dbReference>
<dbReference type="RefSeq" id="WP_212818949.1">
    <property type="nucleotide sequence ID" value="NZ_AP023359.1"/>
</dbReference>